<keyword evidence="1" id="KW-0560">Oxidoreductase</keyword>
<name>A0A377K033_ECOLX</name>
<dbReference type="AlphaFoldDB" id="A0A377K033"/>
<sequence length="47" mass="5197">MSGNESIDAAHYDQVTTWPRGGLQADIVHIGFWRFSSRTPGCLHGSH</sequence>
<gene>
    <name evidence="1" type="ORF">NCTC9075_01108</name>
</gene>
<proteinExistence type="predicted"/>
<dbReference type="EMBL" id="UGEM01000004">
    <property type="protein sequence ID" value="STP17678.1"/>
    <property type="molecule type" value="Genomic_DNA"/>
</dbReference>
<evidence type="ECO:0000313" key="1">
    <source>
        <dbReference type="EMBL" id="STP17678.1"/>
    </source>
</evidence>
<dbReference type="EC" id="1.-.-.-" evidence="1"/>
<dbReference type="GO" id="GO:0016491">
    <property type="term" value="F:oxidoreductase activity"/>
    <property type="evidence" value="ECO:0007669"/>
    <property type="project" value="UniProtKB-KW"/>
</dbReference>
<dbReference type="Proteomes" id="UP000254181">
    <property type="component" value="Unassembled WGS sequence"/>
</dbReference>
<organism evidence="1 2">
    <name type="scientific">Escherichia coli</name>
    <dbReference type="NCBI Taxonomy" id="562"/>
    <lineage>
        <taxon>Bacteria</taxon>
        <taxon>Pseudomonadati</taxon>
        <taxon>Pseudomonadota</taxon>
        <taxon>Gammaproteobacteria</taxon>
        <taxon>Enterobacterales</taxon>
        <taxon>Enterobacteriaceae</taxon>
        <taxon>Escherichia</taxon>
    </lineage>
</organism>
<accession>A0A377K033</accession>
<protein>
    <submittedName>
        <fullName evidence="1">Oxidoreductase ydfI</fullName>
        <ecNumber evidence="1">1.-.-.-</ecNumber>
    </submittedName>
</protein>
<reference evidence="1 2" key="1">
    <citation type="submission" date="2018-06" db="EMBL/GenBank/DDBJ databases">
        <authorList>
            <consortium name="Pathogen Informatics"/>
            <person name="Doyle S."/>
        </authorList>
    </citation>
    <scope>NUCLEOTIDE SEQUENCE [LARGE SCALE GENOMIC DNA]</scope>
    <source>
        <strain evidence="1 2">NCTC9075</strain>
    </source>
</reference>
<evidence type="ECO:0000313" key="2">
    <source>
        <dbReference type="Proteomes" id="UP000254181"/>
    </source>
</evidence>